<organism evidence="1 2">
    <name type="scientific">Pseudomonas putida</name>
    <name type="common">Arthrobacter siderocapsulatus</name>
    <dbReference type="NCBI Taxonomy" id="303"/>
    <lineage>
        <taxon>Bacteria</taxon>
        <taxon>Pseudomonadati</taxon>
        <taxon>Pseudomonadota</taxon>
        <taxon>Gammaproteobacteria</taxon>
        <taxon>Pseudomonadales</taxon>
        <taxon>Pseudomonadaceae</taxon>
        <taxon>Pseudomonas</taxon>
    </lineage>
</organism>
<name>A0A1L5PN88_PSEPU</name>
<dbReference type="Proteomes" id="UP000185146">
    <property type="component" value="Chromosome"/>
</dbReference>
<evidence type="ECO:0000313" key="2">
    <source>
        <dbReference type="Proteomes" id="UP000185146"/>
    </source>
</evidence>
<gene>
    <name evidence="1" type="ORF">BL240_09200</name>
</gene>
<dbReference type="RefSeq" id="WP_075044560.1">
    <property type="nucleotide sequence ID" value="NZ_CP018743.1"/>
</dbReference>
<dbReference type="EMBL" id="CP018743">
    <property type="protein sequence ID" value="APO81611.1"/>
    <property type="molecule type" value="Genomic_DNA"/>
</dbReference>
<sequence>MSKPRKKHNLKARMGRACRALLKTNYACVANVEPPDHQVMLHWKHCTQIRSVEVANALCDMAHRWTIYISVFCEMPDGVQYSKSVQFSTEGMHLVANLESEIEKHHAGLCASANKAHTIGSGWIAIPDTIDLTEDQANRIFKAMGAWSHKKAA</sequence>
<protein>
    <submittedName>
        <fullName evidence="1">Uncharacterized protein</fullName>
    </submittedName>
</protein>
<accession>A0A1L5PN88</accession>
<proteinExistence type="predicted"/>
<evidence type="ECO:0000313" key="1">
    <source>
        <dbReference type="EMBL" id="APO81611.1"/>
    </source>
</evidence>
<reference evidence="1 2" key="1">
    <citation type="submission" date="2016-12" db="EMBL/GenBank/DDBJ databases">
        <title>Draft Genome Sequence of Mercury Resistant Pseudomonas DRA525.</title>
        <authorList>
            <person name="Drace K.M."/>
        </authorList>
    </citation>
    <scope>NUCLEOTIDE SEQUENCE [LARGE SCALE GENOMIC DNA]</scope>
    <source>
        <strain evidence="1 2">DRA525</strain>
    </source>
</reference>
<dbReference type="AlphaFoldDB" id="A0A1L5PN88"/>